<name>C9ZU83_TRYB9</name>
<evidence type="ECO:0000313" key="2">
    <source>
        <dbReference type="EMBL" id="CBH12969.1"/>
    </source>
</evidence>
<reference evidence="3" key="1">
    <citation type="journal article" date="2010" name="PLoS Negl. Trop. Dis.">
        <title>The genome sequence of Trypanosoma brucei gambiense, causative agent of chronic human african trypanosomiasis.</title>
        <authorList>
            <person name="Jackson A.P."/>
            <person name="Sanders M."/>
            <person name="Berry A."/>
            <person name="McQuillan J."/>
            <person name="Aslett M.A."/>
            <person name="Quail M.A."/>
            <person name="Chukualim B."/>
            <person name="Capewell P."/>
            <person name="MacLeod A."/>
            <person name="Melville S.E."/>
            <person name="Gibson W."/>
            <person name="Barry J.D."/>
            <person name="Berriman M."/>
            <person name="Hertz-Fowler C."/>
        </authorList>
    </citation>
    <scope>NUCLEOTIDE SEQUENCE [LARGE SCALE GENOMIC DNA]</scope>
    <source>
        <strain evidence="3">MHOM/CI/86/DAL972</strain>
    </source>
</reference>
<keyword evidence="1" id="KW-0472">Membrane</keyword>
<sequence>MEGRRSVRCNYEKKEKEEEKVKNNEIGCLKFSHKVYKHMDINICKYLFTSIRMCVCTCLYILYKTTGKKVGVVPQIFLKWAIDTRMFVCLLMQTRNLFFFVYIHLKRVETAYVRWDMKGREEMPHIILDHSRWIYTLTYAYSHPLCGTHFTRSNFLTCTTKETMRCSCLPVFVVFFFRFSAAVV</sequence>
<gene>
    <name evidence="2" type="ORF">TbgDal_VII8240</name>
</gene>
<dbReference type="KEGG" id="tbg:TbgDal_VII8240"/>
<proteinExistence type="predicted"/>
<accession>C9ZU83</accession>
<dbReference type="RefSeq" id="XP_011775248.1">
    <property type="nucleotide sequence ID" value="XM_011776946.1"/>
</dbReference>
<evidence type="ECO:0000256" key="1">
    <source>
        <dbReference type="SAM" id="Phobius"/>
    </source>
</evidence>
<feature type="transmembrane region" description="Helical" evidence="1">
    <location>
        <begin position="83"/>
        <end position="105"/>
    </location>
</feature>
<dbReference type="EMBL" id="FN554970">
    <property type="protein sequence ID" value="CBH12969.1"/>
    <property type="molecule type" value="Genomic_DNA"/>
</dbReference>
<keyword evidence="1" id="KW-0812">Transmembrane</keyword>
<dbReference type="Proteomes" id="UP000002316">
    <property type="component" value="Chromosome 7"/>
</dbReference>
<dbReference type="VEuPathDB" id="TriTrypDB:Tbg972.7.8240"/>
<dbReference type="AlphaFoldDB" id="C9ZU83"/>
<evidence type="ECO:0000313" key="3">
    <source>
        <dbReference type="Proteomes" id="UP000002316"/>
    </source>
</evidence>
<organism evidence="2 3">
    <name type="scientific">Trypanosoma brucei gambiense (strain MHOM/CI/86/DAL972)</name>
    <dbReference type="NCBI Taxonomy" id="679716"/>
    <lineage>
        <taxon>Eukaryota</taxon>
        <taxon>Discoba</taxon>
        <taxon>Euglenozoa</taxon>
        <taxon>Kinetoplastea</taxon>
        <taxon>Metakinetoplastina</taxon>
        <taxon>Trypanosomatida</taxon>
        <taxon>Trypanosomatidae</taxon>
        <taxon>Trypanosoma</taxon>
    </lineage>
</organism>
<dbReference type="GeneID" id="23863156"/>
<keyword evidence="1" id="KW-1133">Transmembrane helix</keyword>
<feature type="transmembrane region" description="Helical" evidence="1">
    <location>
        <begin position="43"/>
        <end position="63"/>
    </location>
</feature>
<protein>
    <submittedName>
        <fullName evidence="2">T. brucei spp.-specific protein</fullName>
    </submittedName>
</protein>